<accession>A0A9P0JIP1</accession>
<dbReference type="PANTHER" id="PTHR28559:SF1">
    <property type="entry name" value="DNA REPAIR PROTEIN XRCC4"/>
    <property type="match status" value="1"/>
</dbReference>
<dbReference type="Proteomes" id="UP001152888">
    <property type="component" value="Unassembled WGS sequence"/>
</dbReference>
<dbReference type="GO" id="GO:0032807">
    <property type="term" value="C:DNA ligase IV complex"/>
    <property type="evidence" value="ECO:0007669"/>
    <property type="project" value="TreeGrafter"/>
</dbReference>
<gene>
    <name evidence="3" type="ORF">ACAOBT_LOCUS1028</name>
</gene>
<dbReference type="OrthoDB" id="8064436at2759"/>
<dbReference type="Gene3D" id="1.20.5.370">
    <property type="match status" value="1"/>
</dbReference>
<dbReference type="InterPro" id="IPR010585">
    <property type="entry name" value="DNA_repair_prot_XRCC4"/>
</dbReference>
<name>A0A9P0JIP1_ACAOB</name>
<evidence type="ECO:0000259" key="2">
    <source>
        <dbReference type="Pfam" id="PF21924"/>
    </source>
</evidence>
<dbReference type="GO" id="GO:0006303">
    <property type="term" value="P:double-strand break repair via nonhomologous end joining"/>
    <property type="evidence" value="ECO:0007669"/>
    <property type="project" value="TreeGrafter"/>
</dbReference>
<organism evidence="3 4">
    <name type="scientific">Acanthoscelides obtectus</name>
    <name type="common">Bean weevil</name>
    <name type="synonym">Bruchus obtectus</name>
    <dbReference type="NCBI Taxonomy" id="200917"/>
    <lineage>
        <taxon>Eukaryota</taxon>
        <taxon>Metazoa</taxon>
        <taxon>Ecdysozoa</taxon>
        <taxon>Arthropoda</taxon>
        <taxon>Hexapoda</taxon>
        <taxon>Insecta</taxon>
        <taxon>Pterygota</taxon>
        <taxon>Neoptera</taxon>
        <taxon>Endopterygota</taxon>
        <taxon>Coleoptera</taxon>
        <taxon>Polyphaga</taxon>
        <taxon>Cucujiformia</taxon>
        <taxon>Chrysomeloidea</taxon>
        <taxon>Chrysomelidae</taxon>
        <taxon>Bruchinae</taxon>
        <taxon>Bruchini</taxon>
        <taxon>Acanthoscelides</taxon>
    </lineage>
</organism>
<dbReference type="GO" id="GO:0010165">
    <property type="term" value="P:response to X-ray"/>
    <property type="evidence" value="ECO:0007669"/>
    <property type="project" value="TreeGrafter"/>
</dbReference>
<dbReference type="SUPFAM" id="SSF58022">
    <property type="entry name" value="XRCC4, C-terminal oligomerization domain"/>
    <property type="match status" value="1"/>
</dbReference>
<dbReference type="InterPro" id="IPR014751">
    <property type="entry name" value="XRCC4-like_C"/>
</dbReference>
<sequence length="394" mass="45404">MVHVSDSRQRMEVKTKQVKKEQITNLSKLLSVDPEKYFENLKLYLETDSTNVTYEVEGNKFVLYYKTGSNIKIKYFFHGLHPVDYFATVDGLLHEFFKDRALYLNEVTKLQSQNSELVKCKTLLEEKLLELVTRKKQEEEKLYSSFVLVLNEKKRQIQHLNDLLEAFRKGRPTLNPPVSVKKRNKKIVESSKKAKVEIKNEVSSSDDDDANEYDTDEEKLNEVARVCEDNYVQPSTSKEHFEPWNGPESGLLPKVEQKTEVIDSDKEDINFSLLDSEGDDNAPSLPKKKKKVCNDEKPVATLDKQGQINHKILNDDEKHQFPSKIRKNICRTSDKISSFVVDTSMDHEDRIGTHAFSTLSNNSFIKSPGTVCSIKEDPIETSVTYDTQELLDRI</sequence>
<dbReference type="GO" id="GO:0005958">
    <property type="term" value="C:DNA-dependent protein kinase-DNA ligase 4 complex"/>
    <property type="evidence" value="ECO:0007669"/>
    <property type="project" value="TreeGrafter"/>
</dbReference>
<evidence type="ECO:0000313" key="4">
    <source>
        <dbReference type="Proteomes" id="UP001152888"/>
    </source>
</evidence>
<dbReference type="EMBL" id="CAKOFQ010006660">
    <property type="protein sequence ID" value="CAH1955319.1"/>
    <property type="molecule type" value="Genomic_DNA"/>
</dbReference>
<proteinExistence type="predicted"/>
<dbReference type="PANTHER" id="PTHR28559">
    <property type="entry name" value="DNA REPAIR PROTEIN XRCC4"/>
    <property type="match status" value="1"/>
</dbReference>
<keyword evidence="4" id="KW-1185">Reference proteome</keyword>
<dbReference type="AlphaFoldDB" id="A0A9P0JIP1"/>
<dbReference type="Pfam" id="PF21924">
    <property type="entry name" value="XRCC4_CC"/>
    <property type="match status" value="1"/>
</dbReference>
<evidence type="ECO:0000256" key="1">
    <source>
        <dbReference type="SAM" id="Coils"/>
    </source>
</evidence>
<feature type="coiled-coil region" evidence="1">
    <location>
        <begin position="121"/>
        <end position="170"/>
    </location>
</feature>
<feature type="domain" description="XRCC4 coiled-coil" evidence="2">
    <location>
        <begin position="108"/>
        <end position="160"/>
    </location>
</feature>
<comment type="caution">
    <text evidence="3">The sequence shown here is derived from an EMBL/GenBank/DDBJ whole genome shotgun (WGS) entry which is preliminary data.</text>
</comment>
<dbReference type="GO" id="GO:0006310">
    <property type="term" value="P:DNA recombination"/>
    <property type="evidence" value="ECO:0007669"/>
    <property type="project" value="InterPro"/>
</dbReference>
<dbReference type="InterPro" id="IPR053962">
    <property type="entry name" value="XRCC4_CC"/>
</dbReference>
<evidence type="ECO:0000313" key="3">
    <source>
        <dbReference type="EMBL" id="CAH1955319.1"/>
    </source>
</evidence>
<reference evidence="3" key="1">
    <citation type="submission" date="2022-03" db="EMBL/GenBank/DDBJ databases">
        <authorList>
            <person name="Sayadi A."/>
        </authorList>
    </citation>
    <scope>NUCLEOTIDE SEQUENCE</scope>
</reference>
<keyword evidence="1" id="KW-0175">Coiled coil</keyword>
<dbReference type="GO" id="GO:0003677">
    <property type="term" value="F:DNA binding"/>
    <property type="evidence" value="ECO:0007669"/>
    <property type="project" value="InterPro"/>
</dbReference>
<protein>
    <recommendedName>
        <fullName evidence="2">XRCC4 coiled-coil domain-containing protein</fullName>
    </recommendedName>
</protein>